<reference evidence="3" key="1">
    <citation type="journal article" date="2019" name="Int. J. Syst. Evol. Microbiol.">
        <title>The Global Catalogue of Microorganisms (GCM) 10K type strain sequencing project: providing services to taxonomists for standard genome sequencing and annotation.</title>
        <authorList>
            <consortium name="The Broad Institute Genomics Platform"/>
            <consortium name="The Broad Institute Genome Sequencing Center for Infectious Disease"/>
            <person name="Wu L."/>
            <person name="Ma J."/>
        </authorList>
    </citation>
    <scope>NUCLEOTIDE SEQUENCE [LARGE SCALE GENOMIC DNA]</scope>
    <source>
        <strain evidence="3">JCM 17983</strain>
    </source>
</reference>
<evidence type="ECO:0000259" key="1">
    <source>
        <dbReference type="Pfam" id="PF01571"/>
    </source>
</evidence>
<dbReference type="PANTHER" id="PTHR43757">
    <property type="entry name" value="AMINOMETHYLTRANSFERASE"/>
    <property type="match status" value="1"/>
</dbReference>
<proteinExistence type="predicted"/>
<dbReference type="Proteomes" id="UP001500457">
    <property type="component" value="Unassembled WGS sequence"/>
</dbReference>
<dbReference type="Gene3D" id="3.30.1360.120">
    <property type="entry name" value="Probable tRNA modification gtpase trme, domain 1"/>
    <property type="match status" value="1"/>
</dbReference>
<evidence type="ECO:0000313" key="3">
    <source>
        <dbReference type="Proteomes" id="UP001500457"/>
    </source>
</evidence>
<gene>
    <name evidence="2" type="ORF">GCM10023203_31860</name>
</gene>
<name>A0ABP9EJX1_9PSEU</name>
<accession>A0ABP9EJX1</accession>
<sequence length="472" mass="53291">MDIDVREQYRLANQYRELAFRDRPYIGSPGAPAQDATNVSNTWVHLNGGFLMGYEYTRWWRESRALRASAVLGDWSWLNKVRITGPRATEFLDRISVKDPTHCVVGQTLFTPMTSEDGRIAIEGLTLKLGEQDYLFTQSGAQYWVPLQQRRLGMDVEIVDETPDWTCFALQGPRSREVLEAVTGEDFGGLRFSRWRRLELFDTEVIVQRQGVTGEIGYELLMRTDGGRAHELWRAVRETGAEHGLRELGFKAQLIGHTESNMPTIIRDFLPDRFPREKLPRFAALWVAPEEFAANPQDLTEHLVTPAEVGWGHTVDLDRDGQARQFSGRDALARQADAGGPRRTFRGLEWHPEDVGELFAAQFRDAPAPPPPDLPWGQFRMQFLPVEQEHAVGWASAWTYSPTLRRLISNARIDSSVAVGDEVTVSWGGPGGGGVAGEPTWKLRARVAEQPFITQHRRDDVTADTDATLQKV</sequence>
<keyword evidence="3" id="KW-1185">Reference proteome</keyword>
<organism evidence="2 3">
    <name type="scientific">Actinomycetospora straminea</name>
    <dbReference type="NCBI Taxonomy" id="663607"/>
    <lineage>
        <taxon>Bacteria</taxon>
        <taxon>Bacillati</taxon>
        <taxon>Actinomycetota</taxon>
        <taxon>Actinomycetes</taxon>
        <taxon>Pseudonocardiales</taxon>
        <taxon>Pseudonocardiaceae</taxon>
        <taxon>Actinomycetospora</taxon>
    </lineage>
</organism>
<evidence type="ECO:0000313" key="2">
    <source>
        <dbReference type="EMBL" id="GAA4878921.1"/>
    </source>
</evidence>
<feature type="domain" description="GCVT N-terminal" evidence="1">
    <location>
        <begin position="49"/>
        <end position="275"/>
    </location>
</feature>
<comment type="caution">
    <text evidence="2">The sequence shown here is derived from an EMBL/GenBank/DDBJ whole genome shotgun (WGS) entry which is preliminary data.</text>
</comment>
<dbReference type="PANTHER" id="PTHR43757:SF2">
    <property type="entry name" value="AMINOMETHYLTRANSFERASE, MITOCHONDRIAL"/>
    <property type="match status" value="1"/>
</dbReference>
<dbReference type="InterPro" id="IPR028896">
    <property type="entry name" value="GcvT/YgfZ/DmdA"/>
</dbReference>
<dbReference type="InterPro" id="IPR006222">
    <property type="entry name" value="GCVT_N"/>
</dbReference>
<dbReference type="InterPro" id="IPR027266">
    <property type="entry name" value="TrmE/GcvT-like"/>
</dbReference>
<protein>
    <submittedName>
        <fullName evidence="2">Aminomethyltransferase family protein</fullName>
    </submittedName>
</protein>
<dbReference type="SUPFAM" id="SSF103025">
    <property type="entry name" value="Folate-binding domain"/>
    <property type="match status" value="1"/>
</dbReference>
<dbReference type="PIRSF" id="PIRSF006487">
    <property type="entry name" value="GcvT"/>
    <property type="match status" value="1"/>
</dbReference>
<dbReference type="Pfam" id="PF01571">
    <property type="entry name" value="GCV_T"/>
    <property type="match status" value="1"/>
</dbReference>
<dbReference type="EMBL" id="BAABHQ010000008">
    <property type="protein sequence ID" value="GAA4878921.1"/>
    <property type="molecule type" value="Genomic_DNA"/>
</dbReference>